<dbReference type="InterPro" id="IPR001270">
    <property type="entry name" value="ClpA/B"/>
</dbReference>
<dbReference type="SUPFAM" id="SSF52540">
    <property type="entry name" value="P-loop containing nucleoside triphosphate hydrolases"/>
    <property type="match status" value="1"/>
</dbReference>
<dbReference type="GO" id="GO:0006508">
    <property type="term" value="P:proteolysis"/>
    <property type="evidence" value="ECO:0007669"/>
    <property type="project" value="UniProtKB-KW"/>
</dbReference>
<evidence type="ECO:0000259" key="3">
    <source>
        <dbReference type="Pfam" id="PF07724"/>
    </source>
</evidence>
<dbReference type="EMBL" id="LBMM01002889">
    <property type="protein sequence ID" value="KMQ94225.1"/>
    <property type="molecule type" value="Genomic_DNA"/>
</dbReference>
<keyword evidence="1" id="KW-0547">Nucleotide-binding</keyword>
<evidence type="ECO:0000256" key="2">
    <source>
        <dbReference type="ARBA" id="ARBA00022840"/>
    </source>
</evidence>
<dbReference type="GO" id="GO:0016887">
    <property type="term" value="F:ATP hydrolysis activity"/>
    <property type="evidence" value="ECO:0007669"/>
    <property type="project" value="InterPro"/>
</dbReference>
<dbReference type="GO" id="GO:0008233">
    <property type="term" value="F:peptidase activity"/>
    <property type="evidence" value="ECO:0007669"/>
    <property type="project" value="UniProtKB-KW"/>
</dbReference>
<dbReference type="GO" id="GO:0005737">
    <property type="term" value="C:cytoplasm"/>
    <property type="evidence" value="ECO:0007669"/>
    <property type="project" value="TreeGrafter"/>
</dbReference>
<dbReference type="Pfam" id="PF07724">
    <property type="entry name" value="AAA_2"/>
    <property type="match status" value="1"/>
</dbReference>
<dbReference type="Proteomes" id="UP000036403">
    <property type="component" value="Unassembled WGS sequence"/>
</dbReference>
<comment type="caution">
    <text evidence="4">The sequence shown here is derived from an EMBL/GenBank/DDBJ whole genome shotgun (WGS) entry which is preliminary data.</text>
</comment>
<dbReference type="Gene3D" id="3.40.50.300">
    <property type="entry name" value="P-loop containing nucleotide triphosphate hydrolases"/>
    <property type="match status" value="1"/>
</dbReference>
<dbReference type="GO" id="GO:0034605">
    <property type="term" value="P:cellular response to heat"/>
    <property type="evidence" value="ECO:0007669"/>
    <property type="project" value="TreeGrafter"/>
</dbReference>
<dbReference type="InterPro" id="IPR003959">
    <property type="entry name" value="ATPase_AAA_core"/>
</dbReference>
<dbReference type="STRING" id="67767.A0A0J7NP01"/>
<organism evidence="4 5">
    <name type="scientific">Lasius niger</name>
    <name type="common">Black garden ant</name>
    <dbReference type="NCBI Taxonomy" id="67767"/>
    <lineage>
        <taxon>Eukaryota</taxon>
        <taxon>Metazoa</taxon>
        <taxon>Ecdysozoa</taxon>
        <taxon>Arthropoda</taxon>
        <taxon>Hexapoda</taxon>
        <taxon>Insecta</taxon>
        <taxon>Pterygota</taxon>
        <taxon>Neoptera</taxon>
        <taxon>Endopterygota</taxon>
        <taxon>Hymenoptera</taxon>
        <taxon>Apocrita</taxon>
        <taxon>Aculeata</taxon>
        <taxon>Formicoidea</taxon>
        <taxon>Formicidae</taxon>
        <taxon>Formicinae</taxon>
        <taxon>Lasius</taxon>
        <taxon>Lasius</taxon>
    </lineage>
</organism>
<protein>
    <submittedName>
        <fullName evidence="4">Clp protease</fullName>
    </submittedName>
</protein>
<dbReference type="InterPro" id="IPR027417">
    <property type="entry name" value="P-loop_NTPase"/>
</dbReference>
<proteinExistence type="predicted"/>
<accession>A0A0J7NP01</accession>
<name>A0A0J7NP01_LASNI</name>
<keyword evidence="2" id="KW-0067">ATP-binding</keyword>
<dbReference type="InterPro" id="IPR050130">
    <property type="entry name" value="ClpA_ClpB"/>
</dbReference>
<reference evidence="4 5" key="1">
    <citation type="submission" date="2015-04" db="EMBL/GenBank/DDBJ databases">
        <title>Lasius niger genome sequencing.</title>
        <authorList>
            <person name="Konorov E.A."/>
            <person name="Nikitin M.A."/>
            <person name="Kirill M.V."/>
            <person name="Chang P."/>
        </authorList>
    </citation>
    <scope>NUCLEOTIDE SEQUENCE [LARGE SCALE GENOMIC DNA]</scope>
    <source>
        <tissue evidence="4">Whole</tissue>
    </source>
</reference>
<sequence length="227" mass="24537">MSSLHAATLLFGSPRGYVGSDTFGGLTGGLKEQPNAVVLLDEIEKAHPDVLKKFLTAWNDGHVTEASTGEQVSTNDVIFVLTSNIATEALTEIVKRTTNEPEKTRAESVEVLSKAGMAPEVLNRIDRIFVFKALEGLDLARVAALEIEKLIESYGLQIENEGIDPALLFNLLTKQQRLGSIASARDLTRSVEDMLGESLILARQSGAAKIRLEQDSHGVRAVPSASR</sequence>
<keyword evidence="4" id="KW-0378">Hydrolase</keyword>
<dbReference type="PANTHER" id="PTHR11638">
    <property type="entry name" value="ATP-DEPENDENT CLP PROTEASE"/>
    <property type="match status" value="1"/>
</dbReference>
<dbReference type="PaxDb" id="67767-A0A0J7NP01"/>
<dbReference type="PRINTS" id="PR00300">
    <property type="entry name" value="CLPPROTEASEA"/>
</dbReference>
<feature type="domain" description="ATPase AAA-type core" evidence="3">
    <location>
        <begin position="5"/>
        <end position="127"/>
    </location>
</feature>
<dbReference type="GO" id="GO:0005524">
    <property type="term" value="F:ATP binding"/>
    <property type="evidence" value="ECO:0007669"/>
    <property type="project" value="UniProtKB-KW"/>
</dbReference>
<evidence type="ECO:0000313" key="4">
    <source>
        <dbReference type="EMBL" id="KMQ94225.1"/>
    </source>
</evidence>
<dbReference type="PANTHER" id="PTHR11638:SF18">
    <property type="entry name" value="HEAT SHOCK PROTEIN 104"/>
    <property type="match status" value="1"/>
</dbReference>
<keyword evidence="5" id="KW-1185">Reference proteome</keyword>
<dbReference type="OrthoDB" id="9156702at2759"/>
<keyword evidence="4" id="KW-0645">Protease</keyword>
<evidence type="ECO:0000256" key="1">
    <source>
        <dbReference type="ARBA" id="ARBA00022741"/>
    </source>
</evidence>
<gene>
    <name evidence="4" type="ORF">RF55_5633</name>
</gene>
<dbReference type="AlphaFoldDB" id="A0A0J7NP01"/>
<evidence type="ECO:0000313" key="5">
    <source>
        <dbReference type="Proteomes" id="UP000036403"/>
    </source>
</evidence>